<accession>X1D5R8</accession>
<proteinExistence type="predicted"/>
<dbReference type="EMBL" id="BART01036966">
    <property type="protein sequence ID" value="GAH16091.1"/>
    <property type="molecule type" value="Genomic_DNA"/>
</dbReference>
<gene>
    <name evidence="1" type="ORF">S01H4_62090</name>
</gene>
<evidence type="ECO:0000313" key="1">
    <source>
        <dbReference type="EMBL" id="GAH16091.1"/>
    </source>
</evidence>
<dbReference type="AlphaFoldDB" id="X1D5R8"/>
<sequence>PLTDLYLYAEYQPQSNGDGDPETMSGKTYDSVGNVIISAITVTTLTTGDTVTGDVIEWNKQLYLQETVTEQEYYISTPYSGDTQRLIWRYSPIIPIQIRVWIN</sequence>
<name>X1D5R8_9ZZZZ</name>
<organism evidence="1">
    <name type="scientific">marine sediment metagenome</name>
    <dbReference type="NCBI Taxonomy" id="412755"/>
    <lineage>
        <taxon>unclassified sequences</taxon>
        <taxon>metagenomes</taxon>
        <taxon>ecological metagenomes</taxon>
    </lineage>
</organism>
<feature type="non-terminal residue" evidence="1">
    <location>
        <position position="1"/>
    </location>
</feature>
<protein>
    <submittedName>
        <fullName evidence="1">Uncharacterized protein</fullName>
    </submittedName>
</protein>
<comment type="caution">
    <text evidence="1">The sequence shown here is derived from an EMBL/GenBank/DDBJ whole genome shotgun (WGS) entry which is preliminary data.</text>
</comment>
<reference evidence="1" key="1">
    <citation type="journal article" date="2014" name="Front. Microbiol.">
        <title>High frequency of phylogenetically diverse reductive dehalogenase-homologous genes in deep subseafloor sedimentary metagenomes.</title>
        <authorList>
            <person name="Kawai M."/>
            <person name="Futagami T."/>
            <person name="Toyoda A."/>
            <person name="Takaki Y."/>
            <person name="Nishi S."/>
            <person name="Hori S."/>
            <person name="Arai W."/>
            <person name="Tsubouchi T."/>
            <person name="Morono Y."/>
            <person name="Uchiyama I."/>
            <person name="Ito T."/>
            <person name="Fujiyama A."/>
            <person name="Inagaki F."/>
            <person name="Takami H."/>
        </authorList>
    </citation>
    <scope>NUCLEOTIDE SEQUENCE</scope>
    <source>
        <strain evidence="1">Expedition CK06-06</strain>
    </source>
</reference>